<evidence type="ECO:0000313" key="1">
    <source>
        <dbReference type="EMBL" id="PLZ94259.1"/>
    </source>
</evidence>
<name>A0A2N6K8X8_FISMU</name>
<gene>
    <name evidence="1" type="ORF">CEN44_01185</name>
</gene>
<comment type="caution">
    <text evidence="1">The sequence shown here is derived from an EMBL/GenBank/DDBJ whole genome shotgun (WGS) entry which is preliminary data.</text>
</comment>
<dbReference type="AlphaFoldDB" id="A0A2N6K8X8"/>
<organism evidence="1 2">
    <name type="scientific">Fischerella muscicola CCMEE 5323</name>
    <dbReference type="NCBI Taxonomy" id="2019572"/>
    <lineage>
        <taxon>Bacteria</taxon>
        <taxon>Bacillati</taxon>
        <taxon>Cyanobacteriota</taxon>
        <taxon>Cyanophyceae</taxon>
        <taxon>Nostocales</taxon>
        <taxon>Hapalosiphonaceae</taxon>
        <taxon>Fischerella</taxon>
    </lineage>
</organism>
<dbReference type="RefSeq" id="WP_016870531.1">
    <property type="nucleotide sequence ID" value="NZ_CAWNVR010000300.1"/>
</dbReference>
<proteinExistence type="predicted"/>
<reference evidence="1 2" key="1">
    <citation type="submission" date="2017-08" db="EMBL/GenBank/DDBJ databases">
        <title>Genomes of Fischerella (Mastigocladus) sp. strains.</title>
        <authorList>
            <person name="Miller S.R."/>
        </authorList>
    </citation>
    <scope>NUCLEOTIDE SEQUENCE [LARGE SCALE GENOMIC DNA]</scope>
    <source>
        <strain evidence="1 2">CCMEE 5323</strain>
    </source>
</reference>
<dbReference type="EMBL" id="NRQW01000024">
    <property type="protein sequence ID" value="PLZ94259.1"/>
    <property type="molecule type" value="Genomic_DNA"/>
</dbReference>
<evidence type="ECO:0000313" key="2">
    <source>
        <dbReference type="Proteomes" id="UP000235036"/>
    </source>
</evidence>
<sequence length="65" mass="7212">MIGNSDRILVNYLLSQGIYLKPDTSPHFENIQITEIIPALVELAWQVGNVQASEELTAQCNLNNA</sequence>
<accession>A0A2N6K8X8</accession>
<dbReference type="Proteomes" id="UP000235036">
    <property type="component" value="Unassembled WGS sequence"/>
</dbReference>
<protein>
    <submittedName>
        <fullName evidence="1">Uncharacterized protein</fullName>
    </submittedName>
</protein>
<keyword evidence="2" id="KW-1185">Reference proteome</keyword>